<keyword evidence="2" id="KW-1185">Reference proteome</keyword>
<reference evidence="1 2" key="1">
    <citation type="submission" date="2018-03" db="EMBL/GenBank/DDBJ databases">
        <title>Draft Genome Sequences of the Obligatory Marine Myxobacteria Enhygromyxa salina SWB005.</title>
        <authorList>
            <person name="Poehlein A."/>
            <person name="Moghaddam J.A."/>
            <person name="Harms H."/>
            <person name="Alanjari M."/>
            <person name="Koenig G.M."/>
            <person name="Daniel R."/>
            <person name="Schaeberle T.F."/>
        </authorList>
    </citation>
    <scope>NUCLEOTIDE SEQUENCE [LARGE SCALE GENOMIC DNA]</scope>
    <source>
        <strain evidence="1 2">SWB005</strain>
    </source>
</reference>
<accession>A0A2S9YC29</accession>
<evidence type="ECO:0000313" key="2">
    <source>
        <dbReference type="Proteomes" id="UP000237968"/>
    </source>
</evidence>
<proteinExistence type="predicted"/>
<sequence length="172" mass="20284">MRRCDISLELDCPPERFWQLYFDADFNRETFVDALGWEPPTILEFRSDEREIVRNLSARPRLDIPGKVAKLIGEQLGYREWGRFDRGRSEFVFRHRTNIFGERMKMSGRSSGEPLGEARMRWRTKIDIECSILGVGRLLERTVEQNIEKSYPVCARYWNRWLAAHPNAKSAS</sequence>
<dbReference type="AlphaFoldDB" id="A0A2S9YC29"/>
<dbReference type="InterPro" id="IPR019639">
    <property type="entry name" value="DUF2505"/>
</dbReference>
<dbReference type="RefSeq" id="WP_106391627.1">
    <property type="nucleotide sequence ID" value="NZ_PVNK01000114.1"/>
</dbReference>
<organism evidence="1 2">
    <name type="scientific">Enhygromyxa salina</name>
    <dbReference type="NCBI Taxonomy" id="215803"/>
    <lineage>
        <taxon>Bacteria</taxon>
        <taxon>Pseudomonadati</taxon>
        <taxon>Myxococcota</taxon>
        <taxon>Polyangia</taxon>
        <taxon>Nannocystales</taxon>
        <taxon>Nannocystaceae</taxon>
        <taxon>Enhygromyxa</taxon>
    </lineage>
</organism>
<dbReference type="EMBL" id="PVNK01000114">
    <property type="protein sequence ID" value="PRQ02561.1"/>
    <property type="molecule type" value="Genomic_DNA"/>
</dbReference>
<name>A0A2S9YC29_9BACT</name>
<evidence type="ECO:0000313" key="1">
    <source>
        <dbReference type="EMBL" id="PRQ02561.1"/>
    </source>
</evidence>
<comment type="caution">
    <text evidence="1">The sequence shown here is derived from an EMBL/GenBank/DDBJ whole genome shotgun (WGS) entry which is preliminary data.</text>
</comment>
<dbReference type="Pfam" id="PF10698">
    <property type="entry name" value="DUF2505"/>
    <property type="match status" value="1"/>
</dbReference>
<dbReference type="OrthoDB" id="4230002at2"/>
<evidence type="ECO:0008006" key="3">
    <source>
        <dbReference type="Google" id="ProtNLM"/>
    </source>
</evidence>
<gene>
    <name evidence="1" type="ORF">ENSA5_22060</name>
</gene>
<dbReference type="Proteomes" id="UP000237968">
    <property type="component" value="Unassembled WGS sequence"/>
</dbReference>
<protein>
    <recommendedName>
        <fullName evidence="3">SRPBCC family protein</fullName>
    </recommendedName>
</protein>